<proteinExistence type="predicted"/>
<protein>
    <recommendedName>
        <fullName evidence="4">VWA domain-containing protein</fullName>
    </recommendedName>
</protein>
<dbReference type="RefSeq" id="WP_246093602.1">
    <property type="nucleotide sequence ID" value="NZ_BAABLH010000004.1"/>
</dbReference>
<evidence type="ECO:0008006" key="4">
    <source>
        <dbReference type="Google" id="ProtNLM"/>
    </source>
</evidence>
<organism evidence="2 3">
    <name type="scientific">Microbacterium kyungheense</name>
    <dbReference type="NCBI Taxonomy" id="1263636"/>
    <lineage>
        <taxon>Bacteria</taxon>
        <taxon>Bacillati</taxon>
        <taxon>Actinomycetota</taxon>
        <taxon>Actinomycetes</taxon>
        <taxon>Micrococcales</taxon>
        <taxon>Microbacteriaceae</taxon>
        <taxon>Microbacterium</taxon>
    </lineage>
</organism>
<evidence type="ECO:0000313" key="2">
    <source>
        <dbReference type="EMBL" id="TQM19784.1"/>
    </source>
</evidence>
<evidence type="ECO:0000313" key="3">
    <source>
        <dbReference type="Proteomes" id="UP000320235"/>
    </source>
</evidence>
<evidence type="ECO:0000256" key="1">
    <source>
        <dbReference type="SAM" id="MobiDB-lite"/>
    </source>
</evidence>
<gene>
    <name evidence="2" type="ORF">FB391_3621</name>
</gene>
<dbReference type="EMBL" id="VFPE01000007">
    <property type="protein sequence ID" value="TQM19784.1"/>
    <property type="molecule type" value="Genomic_DNA"/>
</dbReference>
<comment type="caution">
    <text evidence="2">The sequence shown here is derived from an EMBL/GenBank/DDBJ whole genome shotgun (WGS) entry which is preliminary data.</text>
</comment>
<dbReference type="InterPro" id="IPR036465">
    <property type="entry name" value="vWFA_dom_sf"/>
</dbReference>
<dbReference type="SUPFAM" id="SSF53300">
    <property type="entry name" value="vWA-like"/>
    <property type="match status" value="1"/>
</dbReference>
<name>A0A543EDW1_9MICO</name>
<reference evidence="2 3" key="1">
    <citation type="submission" date="2019-06" db="EMBL/GenBank/DDBJ databases">
        <title>Sequencing the genomes of 1000 actinobacteria strains.</title>
        <authorList>
            <person name="Klenk H.-P."/>
        </authorList>
    </citation>
    <scope>NUCLEOTIDE SEQUENCE [LARGE SCALE GENOMIC DNA]</scope>
    <source>
        <strain evidence="2 3">DSM 105492</strain>
    </source>
</reference>
<feature type="region of interest" description="Disordered" evidence="1">
    <location>
        <begin position="293"/>
        <end position="328"/>
    </location>
</feature>
<accession>A0A543EDW1</accession>
<dbReference type="Proteomes" id="UP000320235">
    <property type="component" value="Unassembled WGS sequence"/>
</dbReference>
<keyword evidence="3" id="KW-1185">Reference proteome</keyword>
<feature type="compositionally biased region" description="Low complexity" evidence="1">
    <location>
        <begin position="299"/>
        <end position="311"/>
    </location>
</feature>
<dbReference type="AlphaFoldDB" id="A0A543EDW1"/>
<sequence length="661" mass="69726">MMKPRLAPVPERVALEGPAREAWERAQELWGVRMGDARLLPGAGAEHGAAAWFTFPPAIAVDPAMLADLGAGAELESVFAHELGHHALAPSTRIDQLKIRHQLARALVAAGATAVRDDDVSLLSNLWTDLLVNTRVALLQRRRDARGQVPAGEPGIVRTSRLMYRGGRETARPLWWVYLRAYELLWNLAAGELCALVPPPVSPPARAEAPPDADRPLDRVPERFREKEKALREARAAAARVAAELEAAVTVHPVLDADDVARIVRTFASDAVSGALRFGVVMAPYLVAEERARQRERAASGPSRPDAGAPGAPAPAGPPGGACAADSAPATADELGRVFADPRLHGNVPLRVRATDPGRAGAGKDAIGDTAASGRQGAGQGFGVAQTLALYEGSDPAAVLATWYRAEAARWVRPFTQRRPAAPAPELPGPLETWEAGDDLADLDWPATLQAAPVVVPGVTTRRRSYLDDEPTPRETGIELDLYIDSSGSMPAPTRGSAAILAGTILALSVLRGGGRVRVTSFSGPGEVGGSDGFSRDHVRIAADLALYFGGGTSFPLDLLARRYDPLPALPESGASGDAVRRHLVVLSDDGLTSMFGVGNEPFAGVAARVRTKLTTGSLVVLDSARRVEGLAAAAGYDMLYVTKMDDAPRACARLAEVLHG</sequence>